<protein>
    <submittedName>
        <fullName evidence="2">Uncharacterized protein</fullName>
    </submittedName>
</protein>
<evidence type="ECO:0000313" key="3">
    <source>
        <dbReference type="Proteomes" id="UP000235392"/>
    </source>
</evidence>
<dbReference type="AlphaFoldDB" id="A0A2N5VL74"/>
<dbReference type="EMBL" id="PGCI01000009">
    <property type="protein sequence ID" value="PLW50755.1"/>
    <property type="molecule type" value="Genomic_DNA"/>
</dbReference>
<gene>
    <name evidence="2" type="ORF">PCASD_00747</name>
</gene>
<dbReference type="Proteomes" id="UP000235392">
    <property type="component" value="Unassembled WGS sequence"/>
</dbReference>
<proteinExistence type="predicted"/>
<evidence type="ECO:0000313" key="2">
    <source>
        <dbReference type="EMBL" id="PLW50755.1"/>
    </source>
</evidence>
<feature type="region of interest" description="Disordered" evidence="1">
    <location>
        <begin position="1"/>
        <end position="21"/>
    </location>
</feature>
<evidence type="ECO:0000256" key="1">
    <source>
        <dbReference type="SAM" id="MobiDB-lite"/>
    </source>
</evidence>
<organism evidence="2 3">
    <name type="scientific">Puccinia coronata f. sp. avenae</name>
    <dbReference type="NCBI Taxonomy" id="200324"/>
    <lineage>
        <taxon>Eukaryota</taxon>
        <taxon>Fungi</taxon>
        <taxon>Dikarya</taxon>
        <taxon>Basidiomycota</taxon>
        <taxon>Pucciniomycotina</taxon>
        <taxon>Pucciniomycetes</taxon>
        <taxon>Pucciniales</taxon>
        <taxon>Pucciniaceae</taxon>
        <taxon>Puccinia</taxon>
    </lineage>
</organism>
<comment type="caution">
    <text evidence="2">The sequence shown here is derived from an EMBL/GenBank/DDBJ whole genome shotgun (WGS) entry which is preliminary data.</text>
</comment>
<accession>A0A2N5VL74</accession>
<name>A0A2N5VL74_9BASI</name>
<reference evidence="2 3" key="1">
    <citation type="submission" date="2017-11" db="EMBL/GenBank/DDBJ databases">
        <title>De novo assembly and phasing of dikaryotic genomes from two isolates of Puccinia coronata f. sp. avenae, the causal agent of oat crown rust.</title>
        <authorList>
            <person name="Miller M.E."/>
            <person name="Zhang Y."/>
            <person name="Omidvar V."/>
            <person name="Sperschneider J."/>
            <person name="Schwessinger B."/>
            <person name="Raley C."/>
            <person name="Palmer J.M."/>
            <person name="Garnica D."/>
            <person name="Upadhyaya N."/>
            <person name="Rathjen J."/>
            <person name="Taylor J.M."/>
            <person name="Park R.F."/>
            <person name="Dodds P.N."/>
            <person name="Hirsch C.D."/>
            <person name="Kianian S.F."/>
            <person name="Figueroa M."/>
        </authorList>
    </citation>
    <scope>NUCLEOTIDE SEQUENCE [LARGE SCALE GENOMIC DNA]</scope>
    <source>
        <strain evidence="2">12SD80</strain>
    </source>
</reference>
<sequence>MDQSPPAPSQSPKPDQEAAVPSQCQRFLDLHPQLADAKERFQSFYSTVGLKAVQEYLDSLQKIPSSLPTEISPEFIKWWCRLLNRQLQFDSVIIALEIKPDDPLRMELSQLAFVMQHPQLPHKTRTIISKVKPLYKIGRAPGLSQPP</sequence>
<feature type="compositionally biased region" description="Pro residues" evidence="1">
    <location>
        <begin position="1"/>
        <end position="11"/>
    </location>
</feature>